<dbReference type="PROSITE" id="PS51981">
    <property type="entry name" value="ZF_RZ"/>
    <property type="match status" value="1"/>
</dbReference>
<evidence type="ECO:0000256" key="1">
    <source>
        <dbReference type="ARBA" id="ARBA00004496"/>
    </source>
</evidence>
<reference evidence="10" key="1">
    <citation type="submission" date="2017-05" db="UniProtKB">
        <authorList>
            <consortium name="EnsemblMetazoa"/>
        </authorList>
    </citation>
    <scope>IDENTIFICATION</scope>
</reference>
<dbReference type="EnsemblMetazoa" id="Aqu2.1.22001_001">
    <property type="protein sequence ID" value="Aqu2.1.22001_001"/>
    <property type="gene ID" value="Aqu2.1.22001"/>
</dbReference>
<evidence type="ECO:0000259" key="8">
    <source>
        <dbReference type="PROSITE" id="PS50089"/>
    </source>
</evidence>
<protein>
    <submittedName>
        <fullName evidence="10">Uncharacterized protein</fullName>
    </submittedName>
</protein>
<sequence>MAPLVCWKVGRRCINDIAFPKENEVKDLTNGLEILITPLSGELVCSEEEIKYCFIGAQDIVNKLVNKSIVVSKVFKASVELLLNVIEKYQPWSKHDIVKAKMEELSCQIFQWMEKAHGSHLLSENTVMLELKVWSDIFLFSRENFIMTCNSVLLQRLSKIDVVMKTSILSRSTKEAIKIKQKLNDDYAKIPINQLWQYVGEEVTYIYCHIDVSYEIIEEVFRLTHHKGISSDIFAKIFVKWTYEYLSKHKNSSSNFKIAVEDFWMPMFEEFKTDLNRLHDGLQLPLKKVKYLFNDISDKTALIDQLRNWCQAVHEKDKNWIRDAAQKILDYQELCRYSYSAQTLMQLRKTLGLTGDFNAIEALLPKEGIEDDDVTLATVESAAETADILKDIADVPHRRACLETFCLSMSLAEWVRSVANNLGQLQNFVQVANQTMDGDLVKQLLQDLLKFGSAFAPLIYEVDKKESCEVLINRCKAMWPLIDECQNLMNITTSCTARLGELKRIEESISDFQKSNVEQMDSINTRGIYYIEAIPGRIIHSPDDAVCLRMRLTQDQNQQQKLFRLDDLRELQSKLVLVAAENADKVNKFIEILSKIERIALLLIQLQEAGLMDYTHFHLECGCSEYKKTEFDSTIDSMDEDLKNWQRSVEKYRKQYPHLNYYTSQQLLDLRKELGKLKKNPSSVVSHSLKHLLLSVTLNPSEVKIFSSLHNAVQTMSKNMTSLGMPVQHRNIFNTKSTLPTFDPSSLSDERKKIFTTLHEDDEYKVSLILTAFSELEEDADEDEVRTWCQRNEHKFIDEEDIELSSTKTSDTNEEDDISENNTLVLELLEEEYSLNISIEAVKKAKQDPQLAREIASDLLVGRYTETNVSSCENEWSATKYSQVSLSVKMEVEKGEYLDFVELGEFLRELAYQETLCFEKRNVHSTLVEEGKINLLAIDTSSTWKALLFLYMVDQKKPLPTHEEVLICTKDTTVEQVTLLWHRAANDEEKKKLFCLVNADQLPFSVSEKVLDYLEVIVQASKNFRIVILINAKDQARNHLASRLSLYLRKLPKLPSDEEIVEYISTHTDVSFDITASTDQERQTVMSLNKNVHIIASRNNGMGKTLRVKRMAKMIHKINSSGKPSYVNIPIHGPEVSARHVLELMEECKQDPTDTHPQLIHFNVAQDMIEQIDWLLFKIIVLGGLDDEYGNIWRKVEKQVCVVECTLMKLDYEKLYDRSMSQEVLPSVYTLLSYFPQTICEFPDQVQDHFKSNFFVLMDDNVFQEQSVQRVYQYLRRIKANQELDQFTLTHLRKPEGTGKECLECLLEYTSYKSTNPSWSNIRNFIEFLNALLYDCERSPYVDELKGFKNFVVKFAILMAKEFTEPFVMNDENSKKWDACCHPYLFFNQDGYTMTFLGLWVDEDGNLLNYNNKQVIQHNFMDKRLRTMLHHNDVCFQEDYKSWDKKKMILKLIRVLGIPENNKENKLDLEKIDPDSTYVLTVDNLMKMLAIHMKFRCGIPVVMIGETGCGKTRLLRYLCEIQDKAFKAKTLICLKVHGGINANRINSEVESAAKLAIENKGKCNYTVLFFDEVNTTEALGLIKEAICDRTLNGKPIIPEELKFAAACNPYKIHDDETIKNLQKAGLGFYLKDGEKIPKLGQLPLRKLVYRVLPLPESMYRYVYDFGTVTGKTENEYIEKIVNNQLSGCKFITSEHKAIQILVKSVLCECQAFMREQKNECKYVSLRDVVRAMILLKWFLEKMCTVNIIKKKLTEQILNDKTINQDTYQELNEITRALIYSVSVCYYVRLTDREPFIERIVKCFTNEYELPGETNQKKISFFANEINRIQNVFLNAMTIPSNIAHNAALRENIFMMIVCIENRLPLFIVGKPGSSKSLAKSIVSNSMQGRYSSNELLQRLKQVQIFPYQCNQFSTTKSLIDVFEEAMNFQKSQDATKFASVVVLEEIGLAEDAPGLPLKVLHPYLEDGTSGADPYAMDIKPDERVAFIGISNWALDPAKMNRGIMVVRCSPEPQELTESACGIANMVTDVNLRSELTISFDMLAKMYQKICLKQEECETMEKDEAREFFGLRDFYTMIKMICWKCIDIKAPPSPRDYRRIVLRNFSGHTKINPLEELPNPDLLIEMEGTENESLEIVKESVQPLEIKDVNVTLPKQENRYLLYITENQSALQILQYKLLPKKEKLFVFYGSSFPKDTEYTQVCVNINKIKVFMEKGIPVVLLNYEQIYESLYDVLNQCYTELPTGRYVDLGLRSYRIKCRVDPNFRLIIIAERDRVFKQFPAALINRLEKHFVASSTILTPQQKALAMKIRKWVNEFANIEHNGKRYCVSDSFIGFQEDTPSSVVLHVSNTKEQDQQIYDDSIALLLQTASIDAVTRLKSSSSKCSPDTKDKAFRIFFEEQQHFSMMNFLSNVIEDFENNGAMIQITTFGPLLTQNYIVTLKQELTINSIKLFQLSDFDTEMDFCNEIKAFYALNHKKKLLIVQCEYGDKKTDLIACARHRLMDEGQRITISGPGITCAVFTIFIIQLPRVAGGTSFASFQGGSWICTHIDELTCHSGVKEILQSAISKPLHKFFHMLIEKKDEVPDEFNVSKRIRDIVQVSVSMIISIGTYKQMECLIGLLLQLISNDFSTEDVSDNFTSCLLLRIGDLLQQRDYLILHPNNWAIDAAMDRSKLQASFTLVNSIKKAIDTQLQPILAYIISCINKNNNLILLKSENKCLKKLWTSLFSSLSFLPFDYGTIVTTTIQAINIKGRSYNCKFPFSWEIIDQVNAAFVTVGHNDGNKKKAFQDLVESTRNQAFVKHIEKLPSDDALIFYDCYLHDFVNNLVLPFSEEAIESVHEILFEVLRQIVIKFEPLAATREHFPLINVITAIHLAYSIIEQEIFWLAELSEGFPKLPCQIKDKQLLSSGKTVFHFKAVECVIDKIWPEKPEWKDDESVNYLILNFHSSKSAVETILYLKGHDDMSNKVLFNLRSRWQGLMSIVLFAEHVIAPFMPNVTLTTSKFTFLKRFSNVVKVVKEPSSTCMFSEPKILKQSIRQIQAVLIALPVQEQANCQLCKSVLKITEIIYVPCDQSHMFCEKCFNDSIEKRGPRCPSCDTPIPRKRAKDFCIPDYKKKEYEQLKQVQQYCLDFFMELVSQCCFSPITPTKPTDDFYKELLTIVTDIEHKDYKNLFPIEENYTHGCPIARSVLLQLLLEHNPKEVQIKLQEYQNYIKRTFGSEYITDDKELTLLCIKSLEDGLHKSRTKKECLDDELQFGIKCLNGALALLRDGDHFRACQDNLSVEFMQCIANVRFGICFAVDIFYHYYCFGSDERNQLPRVTKEKLQELCKSIHGIIGKGVLKEPYKFFIKQFVRQFGFPYLSELGKLKQFEWLDLKKTETFDGFIVCGKEYTTLRAKWIFTADLLTEDDLVNDLEEHDSKSVLNKVASTLVYYRHIESNTSNATALGQKDLFFTHQKVQKLLSHVFNGGPGSLVTGVIFNPREPKTTDIAAVVVHWISVLETRIDNSLFGPFKEILHQTANSKEMYWPTMDDDILDIVVDATAGTTDTQWKCPNGHTYFVQNCGRQVVGDVKKCFCGAEIGGKSYNVPKEGNIKVKDSTELTKKGHTLGNPNSRTTDPLPQRDLSPLSNCIIRLLINATCVWIASSINEAACKALQDVTSDLTTNAKPMELCWLLNYFWHHLEVDIQTLCRATQYSFDDCILFLHIIVHNMLIANLETNIDFDSKLCSRKDRKSWEIKFNQIVIKPNIEVQTERGKEYLIGKHIERGRQLIIEDSDLDHRKLLEMIYETVPVISKSIMPHLWIYRPLITIDHVSLSLENDTRSADLNVLRQFLKQVKLLEALTCLPDIIRLQQFLYEMCHLRIDKTEVDQPFNEFIRKGFIRTHRQKKLLAQAESFCTAWNSVKNELLRHGADIKYDFAALEKHILHRFVRGKPMITSDISMEVVYRTDVLDAVNFRQIRKSIPQESLPQREKTVILNDLQKTQRVQQCIDTVNVALGFLRYSRISSQLLMKRFMLSLKMEGKLPKSVEDRCELCHAISLWRLLNVEQAKQITNGKEDPFPNISQVFKEHLDDKQEEVLHMALGTYDMDQFLEVIYEFIVTQVKNRKDYEADDELNEAYIDVCDSFDLEKIPSFAEKFPKEFSLKHVTEIWKYAVKYQQEQIAKQQN</sequence>
<evidence type="ECO:0000256" key="3">
    <source>
        <dbReference type="ARBA" id="ARBA00022723"/>
    </source>
</evidence>
<dbReference type="GO" id="GO:0005737">
    <property type="term" value="C:cytoplasm"/>
    <property type="evidence" value="ECO:0007669"/>
    <property type="project" value="UniProtKB-SubCell"/>
</dbReference>
<dbReference type="InterPro" id="IPR031248">
    <property type="entry name" value="RNF213"/>
</dbReference>
<dbReference type="Gene3D" id="3.40.50.300">
    <property type="entry name" value="P-loop containing nucleotide triphosphate hydrolases"/>
    <property type="match status" value="1"/>
</dbReference>
<evidence type="ECO:0000256" key="5">
    <source>
        <dbReference type="ARBA" id="ARBA00022833"/>
    </source>
</evidence>
<organism evidence="10">
    <name type="scientific">Amphimedon queenslandica</name>
    <name type="common">Sponge</name>
    <dbReference type="NCBI Taxonomy" id="400682"/>
    <lineage>
        <taxon>Eukaryota</taxon>
        <taxon>Metazoa</taxon>
        <taxon>Porifera</taxon>
        <taxon>Demospongiae</taxon>
        <taxon>Heteroscleromorpha</taxon>
        <taxon>Haplosclerida</taxon>
        <taxon>Niphatidae</taxon>
        <taxon>Amphimedon</taxon>
    </lineage>
</organism>
<dbReference type="GO" id="GO:0004842">
    <property type="term" value="F:ubiquitin-protein transferase activity"/>
    <property type="evidence" value="ECO:0007669"/>
    <property type="project" value="InterPro"/>
</dbReference>
<keyword evidence="2" id="KW-0963">Cytoplasm</keyword>
<dbReference type="GO" id="GO:0002376">
    <property type="term" value="P:immune system process"/>
    <property type="evidence" value="ECO:0007669"/>
    <property type="project" value="UniProtKB-KW"/>
</dbReference>
<evidence type="ECO:0000259" key="9">
    <source>
        <dbReference type="PROSITE" id="PS51981"/>
    </source>
</evidence>
<dbReference type="InterPro" id="IPR001841">
    <property type="entry name" value="Znf_RING"/>
</dbReference>
<dbReference type="PANTHER" id="PTHR22605:SF16">
    <property type="entry name" value="E3 UBIQUITIN-PROTEIN LIGASE RNF213"/>
    <property type="match status" value="1"/>
</dbReference>
<evidence type="ECO:0000256" key="6">
    <source>
        <dbReference type="ARBA" id="ARBA00022859"/>
    </source>
</evidence>
<evidence type="ECO:0000256" key="2">
    <source>
        <dbReference type="ARBA" id="ARBA00022490"/>
    </source>
</evidence>
<proteinExistence type="predicted"/>
<dbReference type="Pfam" id="PF20173">
    <property type="entry name" value="ZnF_RZ-type"/>
    <property type="match status" value="1"/>
</dbReference>
<dbReference type="OrthoDB" id="2423195at2759"/>
<dbReference type="InterPro" id="IPR013083">
    <property type="entry name" value="Znf_RING/FYVE/PHD"/>
</dbReference>
<keyword evidence="4 7" id="KW-0863">Zinc-finger</keyword>
<evidence type="ECO:0000256" key="7">
    <source>
        <dbReference type="PROSITE-ProRule" id="PRU00175"/>
    </source>
</evidence>
<dbReference type="GO" id="GO:0008270">
    <property type="term" value="F:zinc ion binding"/>
    <property type="evidence" value="ECO:0007669"/>
    <property type="project" value="UniProtKB-KW"/>
</dbReference>
<dbReference type="SUPFAM" id="SSF52540">
    <property type="entry name" value="P-loop containing nucleoside triphosphate hydrolases"/>
    <property type="match status" value="2"/>
</dbReference>
<dbReference type="InterPro" id="IPR046439">
    <property type="entry name" value="ZF_RZ_dom"/>
</dbReference>
<dbReference type="SUPFAM" id="SSF57850">
    <property type="entry name" value="RING/U-box"/>
    <property type="match status" value="1"/>
</dbReference>
<evidence type="ECO:0000256" key="4">
    <source>
        <dbReference type="ARBA" id="ARBA00022771"/>
    </source>
</evidence>
<feature type="domain" description="RZ-type" evidence="9">
    <location>
        <begin position="3530"/>
        <end position="3604"/>
    </location>
</feature>
<dbReference type="GO" id="GO:0016887">
    <property type="term" value="F:ATP hydrolysis activity"/>
    <property type="evidence" value="ECO:0007669"/>
    <property type="project" value="InterPro"/>
</dbReference>
<dbReference type="InterPro" id="IPR027417">
    <property type="entry name" value="P-loop_NTPase"/>
</dbReference>
<dbReference type="PANTHER" id="PTHR22605">
    <property type="entry name" value="RZ-TYPE DOMAIN-CONTAINING PROTEIN"/>
    <property type="match status" value="1"/>
</dbReference>
<keyword evidence="6" id="KW-0391">Immunity</keyword>
<dbReference type="eggNOG" id="ENOG502QQ65">
    <property type="taxonomic scope" value="Eukaryota"/>
</dbReference>
<dbReference type="Gene3D" id="3.30.40.10">
    <property type="entry name" value="Zinc/RING finger domain, C3HC4 (zinc finger)"/>
    <property type="match status" value="1"/>
</dbReference>
<dbReference type="PROSITE" id="PS50089">
    <property type="entry name" value="ZF_RING_2"/>
    <property type="match status" value="1"/>
</dbReference>
<keyword evidence="3" id="KW-0479">Metal-binding</keyword>
<evidence type="ECO:0000313" key="10">
    <source>
        <dbReference type="EnsemblMetazoa" id="Aqu2.1.22001_001"/>
    </source>
</evidence>
<accession>A0A1X7U3G4</accession>
<comment type="subcellular location">
    <subcellularLocation>
        <location evidence="1">Cytoplasm</location>
    </subcellularLocation>
</comment>
<name>A0A1X7U3G4_AMPQE</name>
<feature type="domain" description="RING-type" evidence="8">
    <location>
        <begin position="3054"/>
        <end position="3097"/>
    </location>
</feature>
<keyword evidence="5" id="KW-0862">Zinc</keyword>
<dbReference type="InParanoid" id="A0A1X7U3G4"/>